<dbReference type="InterPro" id="IPR002110">
    <property type="entry name" value="Ankyrin_rpt"/>
</dbReference>
<dbReference type="PANTHER" id="PTHR46586:SF3">
    <property type="entry name" value="ANKYRIN REPEAT-CONTAINING PROTEIN"/>
    <property type="match status" value="1"/>
</dbReference>
<dbReference type="EMBL" id="KC977571">
    <property type="protein sequence ID" value="AGO85156.1"/>
    <property type="molecule type" value="Genomic_DNA"/>
</dbReference>
<dbReference type="InterPro" id="IPR052050">
    <property type="entry name" value="SecEffector_AnkRepeat"/>
</dbReference>
<organism evidence="1 2">
    <name type="scientific">Pandoravirus salinus</name>
    <dbReference type="NCBI Taxonomy" id="1349410"/>
    <lineage>
        <taxon>Viruses</taxon>
        <taxon>Pandoravirus</taxon>
    </lineage>
</organism>
<accession>S4W046</accession>
<sequence>MNSAARAGYFDIVRFLHENRTEGCTVDAMDFAARGGRLDIVKWLHENRSEGCTTAAVDGAVMSSHYDVARWLCENRTEGCTVGSLRRSIGRRNAEMALFLLDVTDHAPDGPTLAHAACLDPPCLFERLCLRPIPSGPSVDIVREAFLHAMVMNSIRAIRRLARRFADHAALLGTDLLLHAVAQRRPRIAECIVTELPSVCDPHILREADGRCPDGTCNQWSTFYRRLAARADSKRRSCAASKS</sequence>
<gene>
    <name evidence="1" type="ORF">psal_cds_991</name>
</gene>
<reference evidence="1 2" key="1">
    <citation type="journal article" date="2013" name="Science">
        <title>Pandoraviruses: amoeba viruses with genomes up to 2.5 Mb reaching that of parasitic eukaryotes.</title>
        <authorList>
            <person name="Philippe N."/>
            <person name="Legendre M."/>
            <person name="Doutre G."/>
            <person name="Coute Y."/>
            <person name="Poirot O."/>
            <person name="Lescot M."/>
            <person name="Arslan D."/>
            <person name="Seltzer V."/>
            <person name="Bertaux L."/>
            <person name="Bruley C."/>
            <person name="Garin J."/>
            <person name="Claverie J.M."/>
            <person name="Abergel C."/>
        </authorList>
    </citation>
    <scope>NUCLEOTIDE SEQUENCE [LARGE SCALE GENOMIC DNA]</scope>
</reference>
<dbReference type="Pfam" id="PF13637">
    <property type="entry name" value="Ank_4"/>
    <property type="match status" value="1"/>
</dbReference>
<dbReference type="PANTHER" id="PTHR46586">
    <property type="entry name" value="ANKYRIN REPEAT-CONTAINING PROTEIN"/>
    <property type="match status" value="1"/>
</dbReference>
<dbReference type="KEGG" id="vg:16606943"/>
<dbReference type="Gene3D" id="1.25.40.20">
    <property type="entry name" value="Ankyrin repeat-containing domain"/>
    <property type="match status" value="1"/>
</dbReference>
<evidence type="ECO:0000313" key="1">
    <source>
        <dbReference type="EMBL" id="AGO85156.1"/>
    </source>
</evidence>
<protein>
    <submittedName>
        <fullName evidence="1">Ankyrin repeat domain containing protein</fullName>
    </submittedName>
</protein>
<dbReference type="RefSeq" id="YP_008438230.1">
    <property type="nucleotide sequence ID" value="NC_022098.1"/>
</dbReference>
<dbReference type="SUPFAM" id="SSF140860">
    <property type="entry name" value="Pseudo ankyrin repeat-like"/>
    <property type="match status" value="1"/>
</dbReference>
<dbReference type="GeneID" id="16606943"/>
<evidence type="ECO:0000313" key="2">
    <source>
        <dbReference type="Proteomes" id="UP000204584"/>
    </source>
</evidence>
<proteinExistence type="predicted"/>
<dbReference type="Proteomes" id="UP000204584">
    <property type="component" value="Segment"/>
</dbReference>
<dbReference type="InterPro" id="IPR036770">
    <property type="entry name" value="Ankyrin_rpt-contain_sf"/>
</dbReference>
<name>S4W046_9VIRU</name>
<keyword evidence="2" id="KW-1185">Reference proteome</keyword>